<proteinExistence type="predicted"/>
<dbReference type="InterPro" id="IPR003010">
    <property type="entry name" value="C-N_Hydrolase"/>
</dbReference>
<gene>
    <name evidence="3" type="ORF">PROFUN_11562</name>
</gene>
<evidence type="ECO:0000313" key="3">
    <source>
        <dbReference type="EMBL" id="PRP80619.1"/>
    </source>
</evidence>
<dbReference type="PROSITE" id="PS01227">
    <property type="entry name" value="UPF0012"/>
    <property type="match status" value="1"/>
</dbReference>
<dbReference type="PANTHER" id="PTHR23088:SF27">
    <property type="entry name" value="DEAMINATED GLUTATHIONE AMIDASE"/>
    <property type="match status" value="1"/>
</dbReference>
<evidence type="ECO:0000259" key="2">
    <source>
        <dbReference type="PROSITE" id="PS50263"/>
    </source>
</evidence>
<dbReference type="InterPro" id="IPR001110">
    <property type="entry name" value="UPF0012_CS"/>
</dbReference>
<dbReference type="OrthoDB" id="10250282at2759"/>
<dbReference type="InterPro" id="IPR036526">
    <property type="entry name" value="C-N_Hydrolase_sf"/>
</dbReference>
<organism evidence="3 4">
    <name type="scientific">Planoprotostelium fungivorum</name>
    <dbReference type="NCBI Taxonomy" id="1890364"/>
    <lineage>
        <taxon>Eukaryota</taxon>
        <taxon>Amoebozoa</taxon>
        <taxon>Evosea</taxon>
        <taxon>Variosea</taxon>
        <taxon>Cavosteliida</taxon>
        <taxon>Cavosteliaceae</taxon>
        <taxon>Planoprotostelium</taxon>
    </lineage>
</organism>
<dbReference type="SUPFAM" id="SSF56317">
    <property type="entry name" value="Carbon-nitrogen hydrolase"/>
    <property type="match status" value="1"/>
</dbReference>
<dbReference type="AlphaFoldDB" id="A0A2P6N9L1"/>
<dbReference type="InterPro" id="IPR045254">
    <property type="entry name" value="Nit1/2_C-N_Hydrolase"/>
</dbReference>
<dbReference type="PANTHER" id="PTHR23088">
    <property type="entry name" value="NITRILASE-RELATED"/>
    <property type="match status" value="1"/>
</dbReference>
<evidence type="ECO:0000313" key="4">
    <source>
        <dbReference type="Proteomes" id="UP000241769"/>
    </source>
</evidence>
<dbReference type="GO" id="GO:0016811">
    <property type="term" value="F:hydrolase activity, acting on carbon-nitrogen (but not peptide) bonds, in linear amides"/>
    <property type="evidence" value="ECO:0007669"/>
    <property type="project" value="InterPro"/>
</dbReference>
<dbReference type="PROSITE" id="PS50263">
    <property type="entry name" value="CN_HYDROLASE"/>
    <property type="match status" value="1"/>
</dbReference>
<keyword evidence="4" id="KW-1185">Reference proteome</keyword>
<dbReference type="STRING" id="1890364.A0A2P6N9L1"/>
<dbReference type="CDD" id="cd07572">
    <property type="entry name" value="nit"/>
    <property type="match status" value="1"/>
</dbReference>
<dbReference type="Proteomes" id="UP000241769">
    <property type="component" value="Unassembled WGS sequence"/>
</dbReference>
<reference evidence="3 4" key="1">
    <citation type="journal article" date="2018" name="Genome Biol. Evol.">
        <title>Multiple Roots of Fruiting Body Formation in Amoebozoa.</title>
        <authorList>
            <person name="Hillmann F."/>
            <person name="Forbes G."/>
            <person name="Novohradska S."/>
            <person name="Ferling I."/>
            <person name="Riege K."/>
            <person name="Groth M."/>
            <person name="Westermann M."/>
            <person name="Marz M."/>
            <person name="Spaller T."/>
            <person name="Winckler T."/>
            <person name="Schaap P."/>
            <person name="Glockner G."/>
        </authorList>
    </citation>
    <scope>NUCLEOTIDE SEQUENCE [LARGE SCALE GENOMIC DNA]</scope>
    <source>
        <strain evidence="3 4">Jena</strain>
    </source>
</reference>
<protein>
    <recommendedName>
        <fullName evidence="2">CN hydrolase domain-containing protein</fullName>
    </recommendedName>
</protein>
<dbReference type="Pfam" id="PF00795">
    <property type="entry name" value="CN_hydrolase"/>
    <property type="match status" value="1"/>
</dbReference>
<comment type="caution">
    <text evidence="3">The sequence shown here is derived from an EMBL/GenBank/DDBJ whole genome shotgun (WGS) entry which is preliminary data.</text>
</comment>
<feature type="domain" description="CN hydrolase" evidence="2">
    <location>
        <begin position="2"/>
        <end position="271"/>
    </location>
</feature>
<name>A0A2P6N9L1_9EUKA</name>
<dbReference type="Gene3D" id="3.60.110.10">
    <property type="entry name" value="Carbon-nitrogen hydrolase"/>
    <property type="match status" value="1"/>
</dbReference>
<dbReference type="InParanoid" id="A0A2P6N9L1"/>
<evidence type="ECO:0000256" key="1">
    <source>
        <dbReference type="ARBA" id="ARBA00022801"/>
    </source>
</evidence>
<dbReference type="EMBL" id="MDYQ01000143">
    <property type="protein sequence ID" value="PRP80619.1"/>
    <property type="molecule type" value="Genomic_DNA"/>
</dbReference>
<sequence>MVLAAVGQFRATIQVLANAESCLNIIHRASKAGAKTVFLPEASDFIGLNAEEGLKTARNETPQFVKMIRDAAALSKIEVSVGIHSPFHLNNDATVTPTKTTNTCLFISSDGEYHKLHLFDVFVEGSPIYHESKGVQKGSSFLKPFDTSIGRLGMNICYDVRFPEMALKLRREGAEILQYPSAFTLRTGAAHWELLLRARAVDTQCYVMAAAQGGKNMRRNEMTDQQVGKHDEEGRRASYGHAMIVDPWGSIVAQCSDMSTEPSFCLADVDLQSLRQVRQSMPLWDQRREDVFPS</sequence>
<keyword evidence="1" id="KW-0378">Hydrolase</keyword>
<accession>A0A2P6N9L1</accession>